<sequence>MYPRAVIFDFFGTLSQSASTTERSRDHAKVAAALGVPTKDYEAALRRSWPDRARGALGDLAGTMRWLARACGVEIDDATCAAACAARIATQRDYVRLRPEAEPTLRALRDRGVPIGVVSDCTQELPAAWDTFPIAPYVDAPVFSVEVGLKKPDPAIFLLVCERLGVEPSDCVYVGDGDSNELPGAEAVGMRALRLVAPDHAGAQVFDPITWTGACLTDLRDVLTLASG</sequence>
<accession>A0A927N6W5</accession>
<dbReference type="InterPro" id="IPR023214">
    <property type="entry name" value="HAD_sf"/>
</dbReference>
<dbReference type="SUPFAM" id="SSF56784">
    <property type="entry name" value="HAD-like"/>
    <property type="match status" value="1"/>
</dbReference>
<dbReference type="EMBL" id="JADBEM010000001">
    <property type="protein sequence ID" value="MBE1611353.1"/>
    <property type="molecule type" value="Genomic_DNA"/>
</dbReference>
<protein>
    <submittedName>
        <fullName evidence="1">Hydrolase of the HAD superfamily</fullName>
    </submittedName>
</protein>
<evidence type="ECO:0000313" key="2">
    <source>
        <dbReference type="Proteomes" id="UP000638648"/>
    </source>
</evidence>
<proteinExistence type="predicted"/>
<dbReference type="SFLD" id="SFLDG01129">
    <property type="entry name" value="C1.5:_HAD__Beta-PGM__Phosphata"/>
    <property type="match status" value="1"/>
</dbReference>
<dbReference type="AlphaFoldDB" id="A0A927N6W5"/>
<dbReference type="PRINTS" id="PR00413">
    <property type="entry name" value="HADHALOGNASE"/>
</dbReference>
<keyword evidence="2" id="KW-1185">Reference proteome</keyword>
<dbReference type="PANTHER" id="PTHR46649:SF4">
    <property type="entry name" value="HALOACID DEHALOGENASE-LIKE HYDROLASE (HAD) SUPERFAMILY PROTEIN"/>
    <property type="match status" value="1"/>
</dbReference>
<dbReference type="SFLD" id="SFLDS00003">
    <property type="entry name" value="Haloacid_Dehalogenase"/>
    <property type="match status" value="1"/>
</dbReference>
<dbReference type="PANTHER" id="PTHR46649">
    <property type="match status" value="1"/>
</dbReference>
<evidence type="ECO:0000313" key="1">
    <source>
        <dbReference type="EMBL" id="MBE1611353.1"/>
    </source>
</evidence>
<dbReference type="Pfam" id="PF00702">
    <property type="entry name" value="Hydrolase"/>
    <property type="match status" value="1"/>
</dbReference>
<keyword evidence="1" id="KW-0378">Hydrolase</keyword>
<dbReference type="InterPro" id="IPR006439">
    <property type="entry name" value="HAD-SF_hydro_IA"/>
</dbReference>
<dbReference type="NCBIfam" id="TIGR01509">
    <property type="entry name" value="HAD-SF-IA-v3"/>
    <property type="match status" value="1"/>
</dbReference>
<dbReference type="Gene3D" id="3.40.50.1000">
    <property type="entry name" value="HAD superfamily/HAD-like"/>
    <property type="match status" value="1"/>
</dbReference>
<dbReference type="InterPro" id="IPR036412">
    <property type="entry name" value="HAD-like_sf"/>
</dbReference>
<dbReference type="NCBIfam" id="TIGR01549">
    <property type="entry name" value="HAD-SF-IA-v1"/>
    <property type="match status" value="1"/>
</dbReference>
<comment type="caution">
    <text evidence="1">The sequence shown here is derived from an EMBL/GenBank/DDBJ whole genome shotgun (WGS) entry which is preliminary data.</text>
</comment>
<reference evidence="1" key="1">
    <citation type="submission" date="2020-10" db="EMBL/GenBank/DDBJ databases">
        <title>Sequencing the genomes of 1000 actinobacteria strains.</title>
        <authorList>
            <person name="Klenk H.-P."/>
        </authorList>
    </citation>
    <scope>NUCLEOTIDE SEQUENCE</scope>
    <source>
        <strain evidence="1">DSM 45354</strain>
    </source>
</reference>
<dbReference type="Proteomes" id="UP000638648">
    <property type="component" value="Unassembled WGS sequence"/>
</dbReference>
<gene>
    <name evidence="1" type="ORF">HEB94_008201</name>
</gene>
<name>A0A927N6W5_9ACTN</name>
<organism evidence="1 2">
    <name type="scientific">Actinopolymorpha pittospori</name>
    <dbReference type="NCBI Taxonomy" id="648752"/>
    <lineage>
        <taxon>Bacteria</taxon>
        <taxon>Bacillati</taxon>
        <taxon>Actinomycetota</taxon>
        <taxon>Actinomycetes</taxon>
        <taxon>Propionibacteriales</taxon>
        <taxon>Actinopolymorphaceae</taxon>
        <taxon>Actinopolymorpha</taxon>
    </lineage>
</organism>
<dbReference type="GO" id="GO:0016787">
    <property type="term" value="F:hydrolase activity"/>
    <property type="evidence" value="ECO:0007669"/>
    <property type="project" value="UniProtKB-KW"/>
</dbReference>
<dbReference type="RefSeq" id="WP_192754579.1">
    <property type="nucleotide sequence ID" value="NZ_BAABJL010000042.1"/>
</dbReference>